<gene>
    <name evidence="2" type="ORF">OSIN01602_LOCUS2336</name>
</gene>
<evidence type="ECO:0000256" key="1">
    <source>
        <dbReference type="SAM" id="MobiDB-lite"/>
    </source>
</evidence>
<sequence>MTMGNEGDNKGHEAFNEGGEATPSTALTTGRAGIIVESTQEESCLIVDANQDDFAGESGLTMETATVVPTQLSIHEDAGGLEDGAPGGVSQLSMDY</sequence>
<feature type="region of interest" description="Disordered" evidence="1">
    <location>
        <begin position="77"/>
        <end position="96"/>
    </location>
</feature>
<accession>A0A7S1YZ98</accession>
<proteinExistence type="predicted"/>
<evidence type="ECO:0000313" key="2">
    <source>
        <dbReference type="EMBL" id="CAD9323357.1"/>
    </source>
</evidence>
<name>A0A7S1YZ98_TRICV</name>
<protein>
    <submittedName>
        <fullName evidence="2">Uncharacterized protein</fullName>
    </submittedName>
</protein>
<dbReference type="AlphaFoldDB" id="A0A7S1YZ98"/>
<dbReference type="EMBL" id="HBGO01004201">
    <property type="protein sequence ID" value="CAD9323357.1"/>
    <property type="molecule type" value="Transcribed_RNA"/>
</dbReference>
<reference evidence="2" key="1">
    <citation type="submission" date="2021-01" db="EMBL/GenBank/DDBJ databases">
        <authorList>
            <person name="Corre E."/>
            <person name="Pelletier E."/>
            <person name="Niang G."/>
            <person name="Scheremetjew M."/>
            <person name="Finn R."/>
            <person name="Kale V."/>
            <person name="Holt S."/>
            <person name="Cochrane G."/>
            <person name="Meng A."/>
            <person name="Brown T."/>
            <person name="Cohen L."/>
        </authorList>
    </citation>
    <scope>NUCLEOTIDE SEQUENCE</scope>
    <source>
        <strain evidence="2">Grunow 1884</strain>
    </source>
</reference>
<feature type="region of interest" description="Disordered" evidence="1">
    <location>
        <begin position="1"/>
        <end position="31"/>
    </location>
</feature>
<organism evidence="2">
    <name type="scientific">Trieres chinensis</name>
    <name type="common">Marine centric diatom</name>
    <name type="synonym">Odontella sinensis</name>
    <dbReference type="NCBI Taxonomy" id="1514140"/>
    <lineage>
        <taxon>Eukaryota</taxon>
        <taxon>Sar</taxon>
        <taxon>Stramenopiles</taxon>
        <taxon>Ochrophyta</taxon>
        <taxon>Bacillariophyta</taxon>
        <taxon>Mediophyceae</taxon>
        <taxon>Biddulphiophycidae</taxon>
        <taxon>Eupodiscales</taxon>
        <taxon>Parodontellaceae</taxon>
        <taxon>Trieres</taxon>
    </lineage>
</organism>